<evidence type="ECO:0000313" key="5">
    <source>
        <dbReference type="Proteomes" id="UP000010164"/>
    </source>
</evidence>
<organism evidence="4 5">
    <name type="scientific">Alcanivorax hongdengensis A-11-3</name>
    <dbReference type="NCBI Taxonomy" id="1177179"/>
    <lineage>
        <taxon>Bacteria</taxon>
        <taxon>Pseudomonadati</taxon>
        <taxon>Pseudomonadota</taxon>
        <taxon>Gammaproteobacteria</taxon>
        <taxon>Oceanospirillales</taxon>
        <taxon>Alcanivoracaceae</taxon>
        <taxon>Alcanivorax</taxon>
    </lineage>
</organism>
<dbReference type="InterPro" id="IPR003439">
    <property type="entry name" value="ABC_transporter-like_ATP-bd"/>
</dbReference>
<dbReference type="SUPFAM" id="SSF52540">
    <property type="entry name" value="P-loop containing nucleoside triphosphate hydrolases"/>
    <property type="match status" value="1"/>
</dbReference>
<dbReference type="OrthoDB" id="4408248at2"/>
<dbReference type="AlphaFoldDB" id="L0WFW6"/>
<evidence type="ECO:0000313" key="4">
    <source>
        <dbReference type="EMBL" id="EKF75609.1"/>
    </source>
</evidence>
<keyword evidence="1" id="KW-0547">Nucleotide-binding</keyword>
<dbReference type="GO" id="GO:0005524">
    <property type="term" value="F:ATP binding"/>
    <property type="evidence" value="ECO:0007669"/>
    <property type="project" value="UniProtKB-KW"/>
</dbReference>
<evidence type="ECO:0000259" key="3">
    <source>
        <dbReference type="PROSITE" id="PS50893"/>
    </source>
</evidence>
<dbReference type="PANTHER" id="PTHR43119:SF1">
    <property type="entry name" value="ABC TRANSPORTER DOMAIN-CONTAINING PROTEIN"/>
    <property type="match status" value="1"/>
</dbReference>
<protein>
    <submittedName>
        <fullName evidence="4">ABC transporter</fullName>
    </submittedName>
</protein>
<proteinExistence type="predicted"/>
<reference evidence="4 5" key="1">
    <citation type="journal article" date="2012" name="J. Bacteriol.">
        <title>Genome Sequence of the Alkane-Degrading Bacterium Alcanivorax hongdengensis Type Strain A-11-3.</title>
        <authorList>
            <person name="Lai Q."/>
            <person name="Shao Z."/>
        </authorList>
    </citation>
    <scope>NUCLEOTIDE SEQUENCE [LARGE SCALE GENOMIC DNA]</scope>
    <source>
        <strain evidence="4 5">A-11-3</strain>
    </source>
</reference>
<keyword evidence="2" id="KW-0067">ATP-binding</keyword>
<gene>
    <name evidence="4" type="ORF">A11A3_02032</name>
</gene>
<dbReference type="SMART" id="SM00382">
    <property type="entry name" value="AAA"/>
    <property type="match status" value="1"/>
</dbReference>
<dbReference type="PANTHER" id="PTHR43119">
    <property type="entry name" value="ABC TRANSPORT PROTEIN ATP-BINDING COMPONENT-RELATED"/>
    <property type="match status" value="1"/>
</dbReference>
<feature type="domain" description="ABC transporter" evidence="3">
    <location>
        <begin position="2"/>
        <end position="186"/>
    </location>
</feature>
<dbReference type="CDD" id="cd00267">
    <property type="entry name" value="ABC_ATPase"/>
    <property type="match status" value="1"/>
</dbReference>
<sequence length="191" mass="21631">MLHIHSLQHALIQARDLHLDAGQGIHLQGPSGAGKSLLLRCLADLLPWQGEMELHGRSVWAQTPVQWRRQVVYCSTENHWWLPRCADHFLHDPRTDMDSVGLDPALLERAPAQLSSGQRQRLALLRALDRQPTVLCADEPCANLDDHSRARVEARLEAFVQRGGMLILTHHQKPSLPLTPWRIENGRVHHA</sequence>
<keyword evidence="5" id="KW-1185">Reference proteome</keyword>
<dbReference type="STRING" id="1177179.A11A3_02032"/>
<dbReference type="Gene3D" id="3.40.50.300">
    <property type="entry name" value="P-loop containing nucleotide triphosphate hydrolases"/>
    <property type="match status" value="1"/>
</dbReference>
<dbReference type="InterPro" id="IPR003593">
    <property type="entry name" value="AAA+_ATPase"/>
</dbReference>
<accession>L0WFW6</accession>
<dbReference type="RefSeq" id="WP_008927593.1">
    <property type="nucleotide sequence ID" value="NZ_AMRJ01000002.1"/>
</dbReference>
<dbReference type="EMBL" id="AMRJ01000002">
    <property type="protein sequence ID" value="EKF75609.1"/>
    <property type="molecule type" value="Genomic_DNA"/>
</dbReference>
<dbReference type="InterPro" id="IPR017871">
    <property type="entry name" value="ABC_transporter-like_CS"/>
</dbReference>
<comment type="caution">
    <text evidence="4">The sequence shown here is derived from an EMBL/GenBank/DDBJ whole genome shotgun (WGS) entry which is preliminary data.</text>
</comment>
<dbReference type="PROSITE" id="PS50893">
    <property type="entry name" value="ABC_TRANSPORTER_2"/>
    <property type="match status" value="1"/>
</dbReference>
<dbReference type="Proteomes" id="UP000010164">
    <property type="component" value="Unassembled WGS sequence"/>
</dbReference>
<dbReference type="PROSITE" id="PS00211">
    <property type="entry name" value="ABC_TRANSPORTER_1"/>
    <property type="match status" value="1"/>
</dbReference>
<dbReference type="InterPro" id="IPR027417">
    <property type="entry name" value="P-loop_NTPase"/>
</dbReference>
<dbReference type="PATRIC" id="fig|1177179.3.peg.400"/>
<evidence type="ECO:0000256" key="2">
    <source>
        <dbReference type="ARBA" id="ARBA00022840"/>
    </source>
</evidence>
<evidence type="ECO:0000256" key="1">
    <source>
        <dbReference type="ARBA" id="ARBA00022741"/>
    </source>
</evidence>
<dbReference type="eggNOG" id="COG1136">
    <property type="taxonomic scope" value="Bacteria"/>
</dbReference>
<dbReference type="Pfam" id="PF00005">
    <property type="entry name" value="ABC_tran"/>
    <property type="match status" value="1"/>
</dbReference>
<dbReference type="GO" id="GO:0016887">
    <property type="term" value="F:ATP hydrolysis activity"/>
    <property type="evidence" value="ECO:0007669"/>
    <property type="project" value="InterPro"/>
</dbReference>
<name>L0WFW6_9GAMM</name>